<proteinExistence type="inferred from homology"/>
<evidence type="ECO:0000259" key="3">
    <source>
        <dbReference type="Pfam" id="PF00501"/>
    </source>
</evidence>
<dbReference type="PANTHER" id="PTHR24096">
    <property type="entry name" value="LONG-CHAIN-FATTY-ACID--COA LIGASE"/>
    <property type="match status" value="1"/>
</dbReference>
<evidence type="ECO:0000256" key="1">
    <source>
        <dbReference type="ARBA" id="ARBA00006432"/>
    </source>
</evidence>
<comment type="similarity">
    <text evidence="1">Belongs to the ATP-dependent AMP-binding enzyme family.</text>
</comment>
<dbReference type="GO" id="GO:0016405">
    <property type="term" value="F:CoA-ligase activity"/>
    <property type="evidence" value="ECO:0007669"/>
    <property type="project" value="TreeGrafter"/>
</dbReference>
<sequence length="565" mass="62247">MPRHLNYPRVPVQAILKGSAERFGTKTAYIYHEAEYSFQDIYESALRFADSLSARGIGFGDVVAIHMLNCPQYVIAYYGILMTGATFTPVNPLIPVKDLEYQLNDSSAKAILTQDLFAASIQEVLPRTRLELVMMTSESECRPDGDLVDAQGYHPDWVSFKSLIDAGHPVERRDISRLDPVRTVAHLAYTGGTTGRSKGVIITHQNVISNVLQFACWQTGCLPRVVNGGLQLEPLPESQTGGRREYPVGIGEAAAINLTPWFHAMGTIGYLNNPVLAGTTSILHVRFDPGRYLEDAEHYRVTSIGGAPPVFVALMRHPDFHRRNLDSVRGLGSGAAPLPVEVIRQLEARFPNAIITEAYGLTEVTMGAVSNPGFRSGTRKPGTVGVPVFDTEVKIVAADGSSDVPLPSGEEGEVCIRGPQVMMGYLNQPEVTNSVLRDGWLYTGDIGVLDEDGYLSIVDRKKDLLIYKGYNVYPRELEEILFRHPAVANVAVVGRPVLEVGEIPKAFVVKKADAEVTEEELMDFVNTQVAPYKKVRMVEFLDEIPVSAAGKVLKRVLRERQQNDR</sequence>
<dbReference type="Gene3D" id="3.30.300.30">
    <property type="match status" value="1"/>
</dbReference>
<organism evidence="5 6">
    <name type="scientific">Alicyclobacillus ferrooxydans</name>
    <dbReference type="NCBI Taxonomy" id="471514"/>
    <lineage>
        <taxon>Bacteria</taxon>
        <taxon>Bacillati</taxon>
        <taxon>Bacillota</taxon>
        <taxon>Bacilli</taxon>
        <taxon>Bacillales</taxon>
        <taxon>Alicyclobacillaceae</taxon>
        <taxon>Alicyclobacillus</taxon>
    </lineage>
</organism>
<dbReference type="InterPro" id="IPR042099">
    <property type="entry name" value="ANL_N_sf"/>
</dbReference>
<feature type="domain" description="AMP-dependent synthetase/ligase" evidence="3">
    <location>
        <begin position="19"/>
        <end position="426"/>
    </location>
</feature>
<dbReference type="Gene3D" id="3.40.50.12780">
    <property type="entry name" value="N-terminal domain of ligase-like"/>
    <property type="match status" value="1"/>
</dbReference>
<dbReference type="Proteomes" id="UP000050482">
    <property type="component" value="Unassembled WGS sequence"/>
</dbReference>
<dbReference type="PROSITE" id="PS00455">
    <property type="entry name" value="AMP_BINDING"/>
    <property type="match status" value="1"/>
</dbReference>
<dbReference type="Pfam" id="PF00501">
    <property type="entry name" value="AMP-binding"/>
    <property type="match status" value="1"/>
</dbReference>
<dbReference type="PATRIC" id="fig|471514.4.peg.2452"/>
<dbReference type="AlphaFoldDB" id="A0A0P9CG87"/>
<evidence type="ECO:0000256" key="2">
    <source>
        <dbReference type="ARBA" id="ARBA00022598"/>
    </source>
</evidence>
<accession>A0A0P9CG87</accession>
<evidence type="ECO:0000313" key="6">
    <source>
        <dbReference type="Proteomes" id="UP000050482"/>
    </source>
</evidence>
<feature type="domain" description="AMP-binding enzyme C-terminal" evidence="4">
    <location>
        <begin position="476"/>
        <end position="551"/>
    </location>
</feature>
<keyword evidence="2" id="KW-0436">Ligase</keyword>
<comment type="caution">
    <text evidence="5">The sequence shown here is derived from an EMBL/GenBank/DDBJ whole genome shotgun (WGS) entry which is preliminary data.</text>
</comment>
<reference evidence="5 6" key="1">
    <citation type="submission" date="2015-09" db="EMBL/GenBank/DDBJ databases">
        <title>Draft genome sequence of Alicyclobacillus ferrooxydans DSM 22381.</title>
        <authorList>
            <person name="Hemp J."/>
        </authorList>
    </citation>
    <scope>NUCLEOTIDE SEQUENCE [LARGE SCALE GENOMIC DNA]</scope>
    <source>
        <strain evidence="5 6">TC-34</strain>
    </source>
</reference>
<dbReference type="InterPro" id="IPR045851">
    <property type="entry name" value="AMP-bd_C_sf"/>
</dbReference>
<protein>
    <submittedName>
        <fullName evidence="5">Acyl-CoA synthetase</fullName>
    </submittedName>
</protein>
<dbReference type="STRING" id="471514.AN477_05405"/>
<gene>
    <name evidence="5" type="ORF">AN477_05405</name>
</gene>
<keyword evidence="6" id="KW-1185">Reference proteome</keyword>
<dbReference type="InterPro" id="IPR020845">
    <property type="entry name" value="AMP-binding_CS"/>
</dbReference>
<name>A0A0P9CG87_9BACL</name>
<evidence type="ECO:0000259" key="4">
    <source>
        <dbReference type="Pfam" id="PF13193"/>
    </source>
</evidence>
<dbReference type="InterPro" id="IPR000873">
    <property type="entry name" value="AMP-dep_synth/lig_dom"/>
</dbReference>
<evidence type="ECO:0000313" key="5">
    <source>
        <dbReference type="EMBL" id="KPV44783.1"/>
    </source>
</evidence>
<dbReference type="InterPro" id="IPR025110">
    <property type="entry name" value="AMP-bd_C"/>
</dbReference>
<dbReference type="EMBL" id="LJCO01000026">
    <property type="protein sequence ID" value="KPV44783.1"/>
    <property type="molecule type" value="Genomic_DNA"/>
</dbReference>
<dbReference type="SUPFAM" id="SSF56801">
    <property type="entry name" value="Acetyl-CoA synthetase-like"/>
    <property type="match status" value="1"/>
</dbReference>
<dbReference type="Pfam" id="PF13193">
    <property type="entry name" value="AMP-binding_C"/>
    <property type="match status" value="1"/>
</dbReference>
<dbReference type="PANTHER" id="PTHR24096:SF149">
    <property type="entry name" value="AMP-BINDING DOMAIN-CONTAINING PROTEIN-RELATED"/>
    <property type="match status" value="1"/>
</dbReference>